<dbReference type="OrthoDB" id="6231at2"/>
<name>A0A4U1JGS7_9BACT</name>
<dbReference type="Pfam" id="PF08447">
    <property type="entry name" value="PAS_3"/>
    <property type="match status" value="2"/>
</dbReference>
<dbReference type="Gene3D" id="3.30.450.20">
    <property type="entry name" value="PAS domain"/>
    <property type="match status" value="2"/>
</dbReference>
<accession>A0A4U1JGS7</accession>
<dbReference type="Gene3D" id="1.20.5.1930">
    <property type="match status" value="1"/>
</dbReference>
<dbReference type="InterPro" id="IPR000700">
    <property type="entry name" value="PAS-assoc_C"/>
</dbReference>
<evidence type="ECO:0000256" key="4">
    <source>
        <dbReference type="ARBA" id="ARBA00012438"/>
    </source>
</evidence>
<dbReference type="SUPFAM" id="SSF55785">
    <property type="entry name" value="PYP-like sensor domain (PAS domain)"/>
    <property type="match status" value="2"/>
</dbReference>
<evidence type="ECO:0000313" key="21">
    <source>
        <dbReference type="EMBL" id="TKD11764.1"/>
    </source>
</evidence>
<keyword evidence="10" id="KW-0418">Kinase</keyword>
<evidence type="ECO:0000256" key="13">
    <source>
        <dbReference type="ARBA" id="ARBA00023014"/>
    </source>
</evidence>
<dbReference type="InterPro" id="IPR013655">
    <property type="entry name" value="PAS_fold_3"/>
</dbReference>
<dbReference type="InterPro" id="IPR000014">
    <property type="entry name" value="PAS"/>
</dbReference>
<evidence type="ECO:0000256" key="6">
    <source>
        <dbReference type="ARBA" id="ARBA00022485"/>
    </source>
</evidence>
<dbReference type="GO" id="GO:0005737">
    <property type="term" value="C:cytoplasm"/>
    <property type="evidence" value="ECO:0007669"/>
    <property type="project" value="UniProtKB-SubCell"/>
</dbReference>
<dbReference type="GO" id="GO:0000155">
    <property type="term" value="F:phosphorelay sensor kinase activity"/>
    <property type="evidence" value="ECO:0007669"/>
    <property type="project" value="InterPro"/>
</dbReference>
<dbReference type="Gene3D" id="3.30.565.10">
    <property type="entry name" value="Histidine kinase-like ATPase, C-terminal domain"/>
    <property type="match status" value="1"/>
</dbReference>
<dbReference type="SUPFAM" id="SSF55874">
    <property type="entry name" value="ATPase domain of HSP90 chaperone/DNA topoisomerase II/histidine kinase"/>
    <property type="match status" value="1"/>
</dbReference>
<evidence type="ECO:0000256" key="8">
    <source>
        <dbReference type="ARBA" id="ARBA00022679"/>
    </source>
</evidence>
<dbReference type="CDD" id="cd16917">
    <property type="entry name" value="HATPase_UhpB-NarQ-NarX-like"/>
    <property type="match status" value="1"/>
</dbReference>
<evidence type="ECO:0000256" key="5">
    <source>
        <dbReference type="ARBA" id="ARBA00017322"/>
    </source>
</evidence>
<dbReference type="InterPro" id="IPR003018">
    <property type="entry name" value="GAF"/>
</dbReference>
<dbReference type="PROSITE" id="PS50113">
    <property type="entry name" value="PAC"/>
    <property type="match status" value="2"/>
</dbReference>
<dbReference type="PANTHER" id="PTHR24421:SF62">
    <property type="entry name" value="SENSORY TRANSDUCTION HISTIDINE KINASE"/>
    <property type="match status" value="1"/>
</dbReference>
<dbReference type="Gene3D" id="3.30.450.40">
    <property type="match status" value="1"/>
</dbReference>
<dbReference type="InterPro" id="IPR001610">
    <property type="entry name" value="PAC"/>
</dbReference>
<feature type="region of interest" description="Disordered" evidence="17">
    <location>
        <begin position="1"/>
        <end position="32"/>
    </location>
</feature>
<evidence type="ECO:0000256" key="9">
    <source>
        <dbReference type="ARBA" id="ARBA00022723"/>
    </source>
</evidence>
<dbReference type="RefSeq" id="WP_136928038.1">
    <property type="nucleotide sequence ID" value="NZ_SSMQ01000005.1"/>
</dbReference>
<comment type="cofactor">
    <cofactor evidence="2">
        <name>[4Fe-4S] cluster</name>
        <dbReference type="ChEBI" id="CHEBI:49883"/>
    </cofactor>
</comment>
<keyword evidence="9" id="KW-0479">Metal-binding</keyword>
<comment type="function">
    <text evidence="14">Member of the two-component regulatory system NreB/NreC involved in the control of dissimilatory nitrate/nitrite reduction in response to oxygen. NreB functions as a direct oxygen sensor histidine kinase which is autophosphorylated, in the absence of oxygen, probably at the conserved histidine residue, and transfers its phosphate group probably to a conserved aspartate residue of NreC. NreB/NreC activates the expression of the nitrate (narGHJI) and nitrite (nir) reductase operons, as well as the putative nitrate transporter gene narT.</text>
</comment>
<dbReference type="InterPro" id="IPR004358">
    <property type="entry name" value="Sig_transdc_His_kin-like_C"/>
</dbReference>
<dbReference type="InterPro" id="IPR050482">
    <property type="entry name" value="Sensor_HK_TwoCompSys"/>
</dbReference>
<evidence type="ECO:0000256" key="17">
    <source>
        <dbReference type="SAM" id="MobiDB-lite"/>
    </source>
</evidence>
<dbReference type="GO" id="GO:0051539">
    <property type="term" value="F:4 iron, 4 sulfur cluster binding"/>
    <property type="evidence" value="ECO:0007669"/>
    <property type="project" value="UniProtKB-KW"/>
</dbReference>
<dbReference type="PROSITE" id="PS50109">
    <property type="entry name" value="HIS_KIN"/>
    <property type="match status" value="1"/>
</dbReference>
<dbReference type="SMART" id="SM00091">
    <property type="entry name" value="PAS"/>
    <property type="match status" value="1"/>
</dbReference>
<feature type="domain" description="Histidine kinase" evidence="18">
    <location>
        <begin position="667"/>
        <end position="754"/>
    </location>
</feature>
<organism evidence="21 22">
    <name type="scientific">Polyangium fumosum</name>
    <dbReference type="NCBI Taxonomy" id="889272"/>
    <lineage>
        <taxon>Bacteria</taxon>
        <taxon>Pseudomonadati</taxon>
        <taxon>Myxococcota</taxon>
        <taxon>Polyangia</taxon>
        <taxon>Polyangiales</taxon>
        <taxon>Polyangiaceae</taxon>
        <taxon>Polyangium</taxon>
    </lineage>
</organism>
<keyword evidence="6" id="KW-0004">4Fe-4S</keyword>
<evidence type="ECO:0000256" key="1">
    <source>
        <dbReference type="ARBA" id="ARBA00000085"/>
    </source>
</evidence>
<keyword evidence="11" id="KW-0408">Iron</keyword>
<dbReference type="InterPro" id="IPR036890">
    <property type="entry name" value="HATPase_C_sf"/>
</dbReference>
<evidence type="ECO:0000256" key="15">
    <source>
        <dbReference type="ARBA" id="ARBA00030800"/>
    </source>
</evidence>
<protein>
    <recommendedName>
        <fullName evidence="5">Oxygen sensor histidine kinase NreB</fullName>
        <ecNumber evidence="4">2.7.13.3</ecNumber>
    </recommendedName>
    <alternativeName>
        <fullName evidence="15">Nitrogen regulation protein B</fullName>
    </alternativeName>
</protein>
<feature type="domain" description="PAC" evidence="20">
    <location>
        <begin position="136"/>
        <end position="189"/>
    </location>
</feature>
<dbReference type="InterPro" id="IPR011712">
    <property type="entry name" value="Sig_transdc_His_kin_sub3_dim/P"/>
</dbReference>
<evidence type="ECO:0000256" key="14">
    <source>
        <dbReference type="ARBA" id="ARBA00024827"/>
    </source>
</evidence>
<evidence type="ECO:0000256" key="7">
    <source>
        <dbReference type="ARBA" id="ARBA00022490"/>
    </source>
</evidence>
<dbReference type="EC" id="2.7.13.3" evidence="4"/>
<dbReference type="PROSITE" id="PS50112">
    <property type="entry name" value="PAS"/>
    <property type="match status" value="1"/>
</dbReference>
<keyword evidence="16" id="KW-0175">Coiled coil</keyword>
<dbReference type="GO" id="GO:0016020">
    <property type="term" value="C:membrane"/>
    <property type="evidence" value="ECO:0007669"/>
    <property type="project" value="InterPro"/>
</dbReference>
<dbReference type="NCBIfam" id="TIGR00229">
    <property type="entry name" value="sensory_box"/>
    <property type="match status" value="1"/>
</dbReference>
<reference evidence="21 22" key="1">
    <citation type="submission" date="2019-04" db="EMBL/GenBank/DDBJ databases">
        <authorList>
            <person name="Li Y."/>
            <person name="Wang J."/>
        </authorList>
    </citation>
    <scope>NUCLEOTIDE SEQUENCE [LARGE SCALE GENOMIC DNA]</scope>
    <source>
        <strain evidence="21 22">DSM 14668</strain>
    </source>
</reference>
<dbReference type="PANTHER" id="PTHR24421">
    <property type="entry name" value="NITRATE/NITRITE SENSOR PROTEIN NARX-RELATED"/>
    <property type="match status" value="1"/>
</dbReference>
<keyword evidence="8" id="KW-0808">Transferase</keyword>
<dbReference type="Pfam" id="PF02518">
    <property type="entry name" value="HATPase_c"/>
    <property type="match status" value="1"/>
</dbReference>
<feature type="coiled-coil region" evidence="16">
    <location>
        <begin position="180"/>
        <end position="211"/>
    </location>
</feature>
<feature type="compositionally biased region" description="Basic and acidic residues" evidence="17">
    <location>
        <begin position="23"/>
        <end position="32"/>
    </location>
</feature>
<dbReference type="InterPro" id="IPR029016">
    <property type="entry name" value="GAF-like_dom_sf"/>
</dbReference>
<feature type="domain" description="PAC" evidence="20">
    <location>
        <begin position="293"/>
        <end position="345"/>
    </location>
</feature>
<dbReference type="CDD" id="cd00130">
    <property type="entry name" value="PAS"/>
    <property type="match status" value="2"/>
</dbReference>
<evidence type="ECO:0000256" key="16">
    <source>
        <dbReference type="SAM" id="Coils"/>
    </source>
</evidence>
<gene>
    <name evidence="21" type="ORF">E8A74_06395</name>
</gene>
<dbReference type="Proteomes" id="UP000309215">
    <property type="component" value="Unassembled WGS sequence"/>
</dbReference>
<dbReference type="EMBL" id="SSMQ01000005">
    <property type="protein sequence ID" value="TKD11764.1"/>
    <property type="molecule type" value="Genomic_DNA"/>
</dbReference>
<dbReference type="SMART" id="SM00387">
    <property type="entry name" value="HATPase_c"/>
    <property type="match status" value="1"/>
</dbReference>
<dbReference type="SMART" id="SM00086">
    <property type="entry name" value="PAC"/>
    <property type="match status" value="2"/>
</dbReference>
<dbReference type="InterPro" id="IPR005467">
    <property type="entry name" value="His_kinase_dom"/>
</dbReference>
<dbReference type="SMART" id="SM00065">
    <property type="entry name" value="GAF"/>
    <property type="match status" value="1"/>
</dbReference>
<dbReference type="InterPro" id="IPR035965">
    <property type="entry name" value="PAS-like_dom_sf"/>
</dbReference>
<sequence>MHDDPDRPEVLTPSAPSPSPSERASERETAAEELQRLNAELRQQAAHLREVNQTLLESEQRLRLAIETGRIGLWVWNSTDLNNVGDWSQRMKEIFGLPLDAEVTHDMFLKVVHPDDRTRVDSLVMQALAGANGGEYRAEYRTIHPQDGSEQWVTARGQAFFDADGQAIRFIGTVMEITERKRAEEASARLNMELERRIRERTADLERINQAFRVEIEERKKSEASLTRTQRLSQTGSATWILATGQLIWSDETYCIFEVHPDTKVTPELVASRVHPEDLPLYLQAFSGKGEDLHFGHRLVMPDGYIKYVEVAATAIRDEAGQIIEWAGAIRDVTSIKQSAEALRASEHLARGQFAALTRTLDALAQESNPERLLEHVLRMIAGRLNGQSVSVYERNGANELDMVATFEEDRLHAPSKHLSSVKKVTLFTEDHPVWSEVLRTGVDIVVGEIDCDPPRIRIGSRENSPWYPWHGDAPHDPNMAVIYRRLAAMGVVATLTVPTLIGGKLAGFIGIRSRHKNLFRANEMELARALAHQAMLAIQLMRLSRQSREAAIAAERNRMARDLHDTLAQGFTGVIVQLEATEDAWSRGLLPEAGKHLVRARELARGSLQEARRSAHALRSQALAEKNLCDAVEDLIKKMTSGTSVVGAFTREGSPWPLSNECEENLLRIGQEVLTNTLRHARARHFNAHLAFEPQRLRFELRDDGVGFDPASQNEGLGLIGIKERVEVMGGQLTIRSAEGSGTLIVASLPGPYASSGSLL</sequence>
<evidence type="ECO:0000259" key="18">
    <source>
        <dbReference type="PROSITE" id="PS50109"/>
    </source>
</evidence>
<dbReference type="GO" id="GO:0046872">
    <property type="term" value="F:metal ion binding"/>
    <property type="evidence" value="ECO:0007669"/>
    <property type="project" value="UniProtKB-KW"/>
</dbReference>
<comment type="subcellular location">
    <subcellularLocation>
        <location evidence="3">Cytoplasm</location>
    </subcellularLocation>
</comment>
<dbReference type="Pfam" id="PF01590">
    <property type="entry name" value="GAF"/>
    <property type="match status" value="1"/>
</dbReference>
<feature type="domain" description="PAS" evidence="19">
    <location>
        <begin position="58"/>
        <end position="131"/>
    </location>
</feature>
<evidence type="ECO:0000313" key="22">
    <source>
        <dbReference type="Proteomes" id="UP000309215"/>
    </source>
</evidence>
<dbReference type="InterPro" id="IPR003594">
    <property type="entry name" value="HATPase_dom"/>
</dbReference>
<dbReference type="AlphaFoldDB" id="A0A4U1JGS7"/>
<keyword evidence="7" id="KW-0963">Cytoplasm</keyword>
<keyword evidence="12" id="KW-0902">Two-component regulatory system</keyword>
<evidence type="ECO:0000256" key="3">
    <source>
        <dbReference type="ARBA" id="ARBA00004496"/>
    </source>
</evidence>
<dbReference type="Gene3D" id="2.10.70.100">
    <property type="match status" value="2"/>
</dbReference>
<evidence type="ECO:0000256" key="12">
    <source>
        <dbReference type="ARBA" id="ARBA00023012"/>
    </source>
</evidence>
<dbReference type="SUPFAM" id="SSF55781">
    <property type="entry name" value="GAF domain-like"/>
    <property type="match status" value="1"/>
</dbReference>
<evidence type="ECO:0000259" key="19">
    <source>
        <dbReference type="PROSITE" id="PS50112"/>
    </source>
</evidence>
<evidence type="ECO:0000256" key="2">
    <source>
        <dbReference type="ARBA" id="ARBA00001966"/>
    </source>
</evidence>
<evidence type="ECO:0000256" key="10">
    <source>
        <dbReference type="ARBA" id="ARBA00022777"/>
    </source>
</evidence>
<dbReference type="GO" id="GO:0046983">
    <property type="term" value="F:protein dimerization activity"/>
    <property type="evidence" value="ECO:0007669"/>
    <property type="project" value="InterPro"/>
</dbReference>
<keyword evidence="22" id="KW-1185">Reference proteome</keyword>
<evidence type="ECO:0000256" key="11">
    <source>
        <dbReference type="ARBA" id="ARBA00023004"/>
    </source>
</evidence>
<evidence type="ECO:0000259" key="20">
    <source>
        <dbReference type="PROSITE" id="PS50113"/>
    </source>
</evidence>
<proteinExistence type="predicted"/>
<dbReference type="PRINTS" id="PR00344">
    <property type="entry name" value="BCTRLSENSOR"/>
</dbReference>
<dbReference type="Pfam" id="PF07730">
    <property type="entry name" value="HisKA_3"/>
    <property type="match status" value="1"/>
</dbReference>
<comment type="catalytic activity">
    <reaction evidence="1">
        <text>ATP + protein L-histidine = ADP + protein N-phospho-L-histidine.</text>
        <dbReference type="EC" id="2.7.13.3"/>
    </reaction>
</comment>
<keyword evidence="13" id="KW-0411">Iron-sulfur</keyword>
<comment type="caution">
    <text evidence="21">The sequence shown here is derived from an EMBL/GenBank/DDBJ whole genome shotgun (WGS) entry which is preliminary data.</text>
</comment>